<feature type="domain" description="Outer membrane protein beta-barrel" evidence="2">
    <location>
        <begin position="179"/>
        <end position="344"/>
    </location>
</feature>
<dbReference type="InterPro" id="IPR025665">
    <property type="entry name" value="Beta-barrel_OMP_2"/>
</dbReference>
<reference evidence="3" key="1">
    <citation type="submission" date="2022-03" db="EMBL/GenBank/DDBJ databases">
        <title>Bacterial whole genome sequence for Hymenobacter sp. DH14.</title>
        <authorList>
            <person name="Le V."/>
        </authorList>
    </citation>
    <scope>NUCLEOTIDE SEQUENCE</scope>
    <source>
        <strain evidence="3">DH14</strain>
    </source>
</reference>
<dbReference type="SUPFAM" id="SSF56925">
    <property type="entry name" value="OMPA-like"/>
    <property type="match status" value="1"/>
</dbReference>
<feature type="region of interest" description="Disordered" evidence="1">
    <location>
        <begin position="41"/>
        <end position="61"/>
    </location>
</feature>
<dbReference type="Gene3D" id="2.40.160.20">
    <property type="match status" value="1"/>
</dbReference>
<accession>A0A9X1VH21</accession>
<protein>
    <submittedName>
        <fullName evidence="3">PorT family protein</fullName>
    </submittedName>
</protein>
<evidence type="ECO:0000313" key="4">
    <source>
        <dbReference type="Proteomes" id="UP001139193"/>
    </source>
</evidence>
<sequence length="385" mass="42658">MLFTRGSLRNSQQCRFRPTSDAAAVEYSPTDLRAYAFADGPRYESQPVPPTQLLETHSEPQDLTPRPLFLEVLESGRASLYTRRDANDATHYYLRMAAAPAGPVQELENRLISREGYMGIQGETKPLYRSTLSAAFRDCLAVQPLLPQLPFTASNLTEVVRRYNSCSAVPTDAPKVATHRIRLRSGLVGGVVNSEMRFQGNITLKNGTFKSTASPTAGLFVTALLSPLNDRFHLRLEVLYEQLKYSSSYVARGFSSVDLTEQATFEWHSLHVPLQLRYHLRTAGVRPFIMGGVSGSYLLSSVRELRSEYPAGGRPVVSNGVAVPDRDINKYEFGLLAGAGLAVPVMREHSVSLEARAERSSGYVSNSNYAAPFFRYSALLSFNLF</sequence>
<dbReference type="AlphaFoldDB" id="A0A9X1VH21"/>
<dbReference type="RefSeq" id="WP_241937272.1">
    <property type="nucleotide sequence ID" value="NZ_JALBGC010000004.1"/>
</dbReference>
<dbReference type="InterPro" id="IPR011250">
    <property type="entry name" value="OMP/PagP_B-barrel"/>
</dbReference>
<keyword evidence="4" id="KW-1185">Reference proteome</keyword>
<dbReference type="Pfam" id="PF13568">
    <property type="entry name" value="OMP_b-brl_2"/>
    <property type="match status" value="1"/>
</dbReference>
<organism evidence="3 4">
    <name type="scientific">Hymenobacter cyanobacteriorum</name>
    <dbReference type="NCBI Taxonomy" id="2926463"/>
    <lineage>
        <taxon>Bacteria</taxon>
        <taxon>Pseudomonadati</taxon>
        <taxon>Bacteroidota</taxon>
        <taxon>Cytophagia</taxon>
        <taxon>Cytophagales</taxon>
        <taxon>Hymenobacteraceae</taxon>
        <taxon>Hymenobacter</taxon>
    </lineage>
</organism>
<evidence type="ECO:0000256" key="1">
    <source>
        <dbReference type="SAM" id="MobiDB-lite"/>
    </source>
</evidence>
<comment type="caution">
    <text evidence="3">The sequence shown here is derived from an EMBL/GenBank/DDBJ whole genome shotgun (WGS) entry which is preliminary data.</text>
</comment>
<dbReference type="EMBL" id="JALBGC010000004">
    <property type="protein sequence ID" value="MCI1189049.1"/>
    <property type="molecule type" value="Genomic_DNA"/>
</dbReference>
<dbReference type="Proteomes" id="UP001139193">
    <property type="component" value="Unassembled WGS sequence"/>
</dbReference>
<name>A0A9X1VH21_9BACT</name>
<gene>
    <name evidence="3" type="ORF">MON38_16620</name>
</gene>
<evidence type="ECO:0000313" key="3">
    <source>
        <dbReference type="EMBL" id="MCI1189049.1"/>
    </source>
</evidence>
<evidence type="ECO:0000259" key="2">
    <source>
        <dbReference type="Pfam" id="PF13568"/>
    </source>
</evidence>
<proteinExistence type="predicted"/>